<dbReference type="Proteomes" id="UP000805841">
    <property type="component" value="Unassembled WGS sequence"/>
</dbReference>
<protein>
    <submittedName>
        <fullName evidence="5">NAD(P)-dependent oxidoreductase</fullName>
    </submittedName>
</protein>
<accession>A0ABR7Z4D6</accession>
<dbReference type="InterPro" id="IPR006115">
    <property type="entry name" value="6PGDH_NADP-bd"/>
</dbReference>
<evidence type="ECO:0000259" key="4">
    <source>
        <dbReference type="Pfam" id="PF14833"/>
    </source>
</evidence>
<dbReference type="InterPro" id="IPR051265">
    <property type="entry name" value="HIBADH-related_NP60_sf"/>
</dbReference>
<dbReference type="InterPro" id="IPR008927">
    <property type="entry name" value="6-PGluconate_DH-like_C_sf"/>
</dbReference>
<dbReference type="Pfam" id="PF14833">
    <property type="entry name" value="NAD_binding_11"/>
    <property type="match status" value="1"/>
</dbReference>
<evidence type="ECO:0000256" key="2">
    <source>
        <dbReference type="ARBA" id="ARBA00023027"/>
    </source>
</evidence>
<dbReference type="Gene3D" id="3.40.50.720">
    <property type="entry name" value="NAD(P)-binding Rossmann-like Domain"/>
    <property type="match status" value="1"/>
</dbReference>
<evidence type="ECO:0000313" key="6">
    <source>
        <dbReference type="Proteomes" id="UP000805841"/>
    </source>
</evidence>
<dbReference type="PANTHER" id="PTHR43580:SF2">
    <property type="entry name" value="CYTOKINE-LIKE NUCLEAR FACTOR N-PAC"/>
    <property type="match status" value="1"/>
</dbReference>
<comment type="caution">
    <text evidence="5">The sequence shown here is derived from an EMBL/GenBank/DDBJ whole genome shotgun (WGS) entry which is preliminary data.</text>
</comment>
<dbReference type="InterPro" id="IPR029154">
    <property type="entry name" value="HIBADH-like_NADP-bd"/>
</dbReference>
<name>A0ABR7Z4D6_9PSED</name>
<keyword evidence="6" id="KW-1185">Reference proteome</keyword>
<gene>
    <name evidence="5" type="ORF">HAQ05_16070</name>
</gene>
<keyword evidence="1" id="KW-0560">Oxidoreductase</keyword>
<feature type="domain" description="6-phosphogluconate dehydrogenase NADP-binding" evidence="3">
    <location>
        <begin position="2"/>
        <end position="161"/>
    </location>
</feature>
<dbReference type="PIRSF" id="PIRSF000103">
    <property type="entry name" value="HIBADH"/>
    <property type="match status" value="1"/>
</dbReference>
<evidence type="ECO:0000256" key="1">
    <source>
        <dbReference type="ARBA" id="ARBA00023002"/>
    </source>
</evidence>
<dbReference type="EMBL" id="JAAOCA010000019">
    <property type="protein sequence ID" value="MBD1600213.1"/>
    <property type="molecule type" value="Genomic_DNA"/>
</dbReference>
<dbReference type="InterPro" id="IPR036291">
    <property type="entry name" value="NAD(P)-bd_dom_sf"/>
</dbReference>
<reference evidence="5 6" key="1">
    <citation type="journal article" date="2020" name="Insects">
        <title>Bacteria Belonging to Pseudomonas typographi sp. nov. from the Bark Beetle Ips typographus Have Genomic Potential to Aid in the Host Ecology.</title>
        <authorList>
            <person name="Peral-Aranega E."/>
            <person name="Saati-Santamaria Z."/>
            <person name="Kolarik M."/>
            <person name="Rivas R."/>
            <person name="Garcia-Fraile P."/>
        </authorList>
    </citation>
    <scope>NUCLEOTIDE SEQUENCE [LARGE SCALE GENOMIC DNA]</scope>
    <source>
        <strain evidence="5 6">CA3A</strain>
    </source>
</reference>
<proteinExistence type="predicted"/>
<dbReference type="InterPro" id="IPR013328">
    <property type="entry name" value="6PGD_dom2"/>
</dbReference>
<dbReference type="SUPFAM" id="SSF51735">
    <property type="entry name" value="NAD(P)-binding Rossmann-fold domains"/>
    <property type="match status" value="1"/>
</dbReference>
<evidence type="ECO:0000259" key="3">
    <source>
        <dbReference type="Pfam" id="PF03446"/>
    </source>
</evidence>
<dbReference type="PANTHER" id="PTHR43580">
    <property type="entry name" value="OXIDOREDUCTASE GLYR1-RELATED"/>
    <property type="match status" value="1"/>
</dbReference>
<dbReference type="SUPFAM" id="SSF48179">
    <property type="entry name" value="6-phosphogluconate dehydrogenase C-terminal domain-like"/>
    <property type="match status" value="1"/>
</dbReference>
<sequence length="294" mass="30499">MNIALIGLGNMGLGIGHNLLGAGFTLTVFNRTQGKAQPLLDKGARWAASPREAAAGAQLVLTMVADDNALLAVCEGADGLLEGFEQGAIHASMSTVSNALVERLAPLHQQHGAVLLGTPVFGRPDAAAAGKLFIVAAGPAGALERARPALEAVSQKLFVVGEQPQQAALVKLIGNFLLTCVIEGLGEATALAAKGGIEPKALLEVLTGSIFNAPVYHTYGKLIVEQQFEPAGFTVPLAAKDNRLVLQAAEALHVPLPFASIVRDRFIRAQAQGKGEQDLSSISALAREDAGVKR</sequence>
<dbReference type="Gene3D" id="1.10.1040.10">
    <property type="entry name" value="N-(1-d-carboxylethyl)-l-norvaline Dehydrogenase, domain 2"/>
    <property type="match status" value="1"/>
</dbReference>
<dbReference type="RefSeq" id="WP_190422349.1">
    <property type="nucleotide sequence ID" value="NZ_JAAOCA010000019.1"/>
</dbReference>
<dbReference type="InterPro" id="IPR015815">
    <property type="entry name" value="HIBADH-related"/>
</dbReference>
<keyword evidence="2" id="KW-0520">NAD</keyword>
<organism evidence="5 6">
    <name type="scientific">Pseudomonas typographi</name>
    <dbReference type="NCBI Taxonomy" id="2715964"/>
    <lineage>
        <taxon>Bacteria</taxon>
        <taxon>Pseudomonadati</taxon>
        <taxon>Pseudomonadota</taxon>
        <taxon>Gammaproteobacteria</taxon>
        <taxon>Pseudomonadales</taxon>
        <taxon>Pseudomonadaceae</taxon>
        <taxon>Pseudomonas</taxon>
    </lineage>
</organism>
<dbReference type="Pfam" id="PF03446">
    <property type="entry name" value="NAD_binding_2"/>
    <property type="match status" value="1"/>
</dbReference>
<feature type="domain" description="3-hydroxyisobutyrate dehydrogenase-like NAD-binding" evidence="4">
    <location>
        <begin position="167"/>
        <end position="282"/>
    </location>
</feature>
<evidence type="ECO:0000313" key="5">
    <source>
        <dbReference type="EMBL" id="MBD1600213.1"/>
    </source>
</evidence>